<protein>
    <recommendedName>
        <fullName evidence="4">Secreted protein</fullName>
    </recommendedName>
</protein>
<organism evidence="2 3">
    <name type="scientific">Tripterygium wilfordii</name>
    <name type="common">Thunder God vine</name>
    <dbReference type="NCBI Taxonomy" id="458696"/>
    <lineage>
        <taxon>Eukaryota</taxon>
        <taxon>Viridiplantae</taxon>
        <taxon>Streptophyta</taxon>
        <taxon>Embryophyta</taxon>
        <taxon>Tracheophyta</taxon>
        <taxon>Spermatophyta</taxon>
        <taxon>Magnoliopsida</taxon>
        <taxon>eudicotyledons</taxon>
        <taxon>Gunneridae</taxon>
        <taxon>Pentapetalae</taxon>
        <taxon>rosids</taxon>
        <taxon>fabids</taxon>
        <taxon>Celastrales</taxon>
        <taxon>Celastraceae</taxon>
        <taxon>Tripterygium</taxon>
    </lineage>
</organism>
<sequence>MGFFIFCLKFSRWWAALVPVSVPCAVETINYEHNNKIVVIHNSICFSGSTFFFFLLAVKPDQTPLTIPLSSLRLSASGIPTSLISHLSIYTDTYLGIHVCPYVYDVGLFSNFQIFGCKFSLFIRGASVLHHGDRSFNNLNQKGQSFFFISFASTHDMLFNIQF</sequence>
<keyword evidence="3" id="KW-1185">Reference proteome</keyword>
<proteinExistence type="predicted"/>
<dbReference type="Proteomes" id="UP000593562">
    <property type="component" value="Unassembled WGS sequence"/>
</dbReference>
<dbReference type="AlphaFoldDB" id="A0A7J7C0Y5"/>
<gene>
    <name evidence="2" type="ORF">HS088_TW22G01468</name>
</gene>
<keyword evidence="1" id="KW-0732">Signal</keyword>
<name>A0A7J7C0Y5_TRIWF</name>
<evidence type="ECO:0000313" key="2">
    <source>
        <dbReference type="EMBL" id="KAF5727771.1"/>
    </source>
</evidence>
<evidence type="ECO:0000256" key="1">
    <source>
        <dbReference type="SAM" id="SignalP"/>
    </source>
</evidence>
<accession>A0A7J7C0Y5</accession>
<dbReference type="InParanoid" id="A0A7J7C0Y5"/>
<evidence type="ECO:0000313" key="3">
    <source>
        <dbReference type="Proteomes" id="UP000593562"/>
    </source>
</evidence>
<reference evidence="2 3" key="1">
    <citation type="journal article" date="2020" name="Nat. Commun.">
        <title>Genome of Tripterygium wilfordii and identification of cytochrome P450 involved in triptolide biosynthesis.</title>
        <authorList>
            <person name="Tu L."/>
            <person name="Su P."/>
            <person name="Zhang Z."/>
            <person name="Gao L."/>
            <person name="Wang J."/>
            <person name="Hu T."/>
            <person name="Zhou J."/>
            <person name="Zhang Y."/>
            <person name="Zhao Y."/>
            <person name="Liu Y."/>
            <person name="Song Y."/>
            <person name="Tong Y."/>
            <person name="Lu Y."/>
            <person name="Yang J."/>
            <person name="Xu C."/>
            <person name="Jia M."/>
            <person name="Peters R.J."/>
            <person name="Huang L."/>
            <person name="Gao W."/>
        </authorList>
    </citation>
    <scope>NUCLEOTIDE SEQUENCE [LARGE SCALE GENOMIC DNA]</scope>
    <source>
        <strain evidence="3">cv. XIE 37</strain>
        <tissue evidence="2">Leaf</tissue>
    </source>
</reference>
<feature type="signal peptide" evidence="1">
    <location>
        <begin position="1"/>
        <end position="15"/>
    </location>
</feature>
<dbReference type="EMBL" id="JAAARO010000022">
    <property type="protein sequence ID" value="KAF5727771.1"/>
    <property type="molecule type" value="Genomic_DNA"/>
</dbReference>
<comment type="caution">
    <text evidence="2">The sequence shown here is derived from an EMBL/GenBank/DDBJ whole genome shotgun (WGS) entry which is preliminary data.</text>
</comment>
<feature type="chain" id="PRO_5029891752" description="Secreted protein" evidence="1">
    <location>
        <begin position="16"/>
        <end position="163"/>
    </location>
</feature>
<evidence type="ECO:0008006" key="4">
    <source>
        <dbReference type="Google" id="ProtNLM"/>
    </source>
</evidence>